<gene>
    <name evidence="1" type="ORF">EYE42_12250</name>
</gene>
<keyword evidence="2" id="KW-1185">Reference proteome</keyword>
<reference evidence="1 2" key="1">
    <citation type="submission" date="2019-02" db="EMBL/GenBank/DDBJ databases">
        <title>Paracoccus subflavus sp. nov., isolated from marine sediment of the Pacific Ocean.</title>
        <authorList>
            <person name="Zhang G."/>
        </authorList>
    </citation>
    <scope>NUCLEOTIDE SEQUENCE [LARGE SCALE GENOMIC DNA]</scope>
    <source>
        <strain evidence="1 2">GY0581</strain>
    </source>
</reference>
<sequence>MMLQIGVGFAPQTLRALHKQPAQGLMLVVMADDVPQEVMATSIMLDVASSSAHAGSYPLSLVDLVRGPVCLVPPVIREADGALSVEPGLWAYDGARGVASVTHQWMVDGVVVSEATGLSFAPVAGVRAQDIVVAETVRQNGIETTVVSAAFTLLAMAQPEPARLNVASDATLELIADGAGMAMVEVIEPQVYAGQYAIDPAQLADGPVWLVPARIEGAGLAGSRLSVLHRGLAVGNSEAGPVTIAGEWQRNGVSIAGATGETYDVQSADAGGSIGFVEIATDSRGARQQLSNEIVIGGTL</sequence>
<dbReference type="Gene3D" id="2.60.40.2700">
    <property type="match status" value="1"/>
</dbReference>
<dbReference type="OrthoDB" id="9795675at2"/>
<dbReference type="Proteomes" id="UP000293520">
    <property type="component" value="Unassembled WGS sequence"/>
</dbReference>
<accession>A0A4Q9FXD7</accession>
<evidence type="ECO:0000313" key="2">
    <source>
        <dbReference type="Proteomes" id="UP000293520"/>
    </source>
</evidence>
<evidence type="ECO:0000313" key="1">
    <source>
        <dbReference type="EMBL" id="TBN38658.1"/>
    </source>
</evidence>
<dbReference type="EMBL" id="SISK01000009">
    <property type="protein sequence ID" value="TBN38658.1"/>
    <property type="molecule type" value="Genomic_DNA"/>
</dbReference>
<dbReference type="AlphaFoldDB" id="A0A4Q9FXD7"/>
<name>A0A4Q9FXD7_9RHOB</name>
<dbReference type="RefSeq" id="WP_130991611.1">
    <property type="nucleotide sequence ID" value="NZ_SISK01000009.1"/>
</dbReference>
<organism evidence="1 2">
    <name type="scientific">Paracoccus subflavus</name>
    <dbReference type="NCBI Taxonomy" id="2528244"/>
    <lineage>
        <taxon>Bacteria</taxon>
        <taxon>Pseudomonadati</taxon>
        <taxon>Pseudomonadota</taxon>
        <taxon>Alphaproteobacteria</taxon>
        <taxon>Rhodobacterales</taxon>
        <taxon>Paracoccaceae</taxon>
        <taxon>Paracoccus</taxon>
    </lineage>
</organism>
<comment type="caution">
    <text evidence="1">The sequence shown here is derived from an EMBL/GenBank/DDBJ whole genome shotgun (WGS) entry which is preliminary data.</text>
</comment>
<protein>
    <submittedName>
        <fullName evidence="1">Uncharacterized protein</fullName>
    </submittedName>
</protein>
<proteinExistence type="predicted"/>